<organism evidence="1 2">
    <name type="scientific">Aspergillus pseudoustus</name>
    <dbReference type="NCBI Taxonomy" id="1810923"/>
    <lineage>
        <taxon>Eukaryota</taxon>
        <taxon>Fungi</taxon>
        <taxon>Dikarya</taxon>
        <taxon>Ascomycota</taxon>
        <taxon>Pezizomycotina</taxon>
        <taxon>Eurotiomycetes</taxon>
        <taxon>Eurotiomycetidae</taxon>
        <taxon>Eurotiales</taxon>
        <taxon>Aspergillaceae</taxon>
        <taxon>Aspergillus</taxon>
        <taxon>Aspergillus subgen. Nidulantes</taxon>
    </lineage>
</organism>
<reference evidence="1 2" key="1">
    <citation type="submission" date="2024-07" db="EMBL/GenBank/DDBJ databases">
        <title>Section-level genome sequencing and comparative genomics of Aspergillus sections Usti and Cavernicolus.</title>
        <authorList>
            <consortium name="Lawrence Berkeley National Laboratory"/>
            <person name="Nybo J.L."/>
            <person name="Vesth T.C."/>
            <person name="Theobald S."/>
            <person name="Frisvad J.C."/>
            <person name="Larsen T.O."/>
            <person name="Kjaerboelling I."/>
            <person name="Rothschild-Mancinelli K."/>
            <person name="Lyhne E.K."/>
            <person name="Kogle M.E."/>
            <person name="Barry K."/>
            <person name="Clum A."/>
            <person name="Na H."/>
            <person name="Ledsgaard L."/>
            <person name="Lin J."/>
            <person name="Lipzen A."/>
            <person name="Kuo A."/>
            <person name="Riley R."/>
            <person name="Mondo S."/>
            <person name="Labutti K."/>
            <person name="Haridas S."/>
            <person name="Pangalinan J."/>
            <person name="Salamov A.A."/>
            <person name="Simmons B.A."/>
            <person name="Magnuson J.K."/>
            <person name="Chen J."/>
            <person name="Drula E."/>
            <person name="Henrissat B."/>
            <person name="Wiebenga A."/>
            <person name="Lubbers R.J."/>
            <person name="Gomes A.C."/>
            <person name="Makela M.R."/>
            <person name="Stajich J."/>
            <person name="Grigoriev I.V."/>
            <person name="Mortensen U.H."/>
            <person name="De Vries R.P."/>
            <person name="Baker S.E."/>
            <person name="Andersen M.R."/>
        </authorList>
    </citation>
    <scope>NUCLEOTIDE SEQUENCE [LARGE SCALE GENOMIC DNA]</scope>
    <source>
        <strain evidence="1 2">CBS 123904</strain>
    </source>
</reference>
<dbReference type="Proteomes" id="UP001610446">
    <property type="component" value="Unassembled WGS sequence"/>
</dbReference>
<comment type="caution">
    <text evidence="1">The sequence shown here is derived from an EMBL/GenBank/DDBJ whole genome shotgun (WGS) entry which is preliminary data.</text>
</comment>
<sequence>MESLFVALAENDAPSCPTTQLLLNLQEMWMSLVFQTLTSLRLDEYLPKSMPRLWSGNHLNVALPLWQGFTGKDEQAAMQDACGGRLSFQQYLFSDDPAIRQWAKDARDAFNDIRNSPDPILRTYYQNLHFQRRLKAQRSWDDKQLQNLKQYLSTEMTTEVRKSHGGTIDEVGCGKFRFTISKSLGLNLGECAQVSVQLHLTDTEHPHRYARKAEPRDPGGRLAVSLQGRDAFGPFHVWLKTDGICNIKKMNSLVDILEGFSLEESRKFGRRWHVRAQRPCDKSSRMNVYT</sequence>
<keyword evidence="2" id="KW-1185">Reference proteome</keyword>
<dbReference type="EMBL" id="JBFXLU010000360">
    <property type="protein sequence ID" value="KAL2828565.1"/>
    <property type="molecule type" value="Genomic_DNA"/>
</dbReference>
<evidence type="ECO:0000313" key="2">
    <source>
        <dbReference type="Proteomes" id="UP001610446"/>
    </source>
</evidence>
<proteinExistence type="predicted"/>
<accession>A0ABR4ILA5</accession>
<name>A0ABR4ILA5_9EURO</name>
<gene>
    <name evidence="1" type="ORF">BJY01DRAFT_228375</name>
</gene>
<evidence type="ECO:0000313" key="1">
    <source>
        <dbReference type="EMBL" id="KAL2828565.1"/>
    </source>
</evidence>
<protein>
    <submittedName>
        <fullName evidence="1">Uncharacterized protein</fullName>
    </submittedName>
</protein>